<name>A0ABN9HRK4_9NEOB</name>
<dbReference type="Gene3D" id="1.10.287.1490">
    <property type="match status" value="1"/>
</dbReference>
<feature type="coiled-coil region" evidence="1">
    <location>
        <begin position="55"/>
        <end position="117"/>
    </location>
</feature>
<dbReference type="Proteomes" id="UP001162483">
    <property type="component" value="Unassembled WGS sequence"/>
</dbReference>
<evidence type="ECO:0008006" key="5">
    <source>
        <dbReference type="Google" id="ProtNLM"/>
    </source>
</evidence>
<evidence type="ECO:0000256" key="1">
    <source>
        <dbReference type="SAM" id="Coils"/>
    </source>
</evidence>
<evidence type="ECO:0000313" key="4">
    <source>
        <dbReference type="Proteomes" id="UP001162483"/>
    </source>
</evidence>
<keyword evidence="2" id="KW-0472">Membrane</keyword>
<reference evidence="3" key="1">
    <citation type="submission" date="2023-05" db="EMBL/GenBank/DDBJ databases">
        <authorList>
            <person name="Stuckert A."/>
        </authorList>
    </citation>
    <scope>NUCLEOTIDE SEQUENCE</scope>
</reference>
<protein>
    <recommendedName>
        <fullName evidence="5">TRAF3 interacting protein 3</fullName>
    </recommendedName>
</protein>
<keyword evidence="2" id="KW-0812">Transmembrane</keyword>
<dbReference type="EMBL" id="CATNWA010021533">
    <property type="protein sequence ID" value="CAI9623062.1"/>
    <property type="molecule type" value="Genomic_DNA"/>
</dbReference>
<keyword evidence="1" id="KW-0175">Coiled coil</keyword>
<dbReference type="PANTHER" id="PTHR15715:SF21">
    <property type="entry name" value="TRAF3-INTERACTING JNK-ACTIVATING MODULATOR"/>
    <property type="match status" value="1"/>
</dbReference>
<keyword evidence="2" id="KW-1133">Transmembrane helix</keyword>
<dbReference type="PANTHER" id="PTHR15715">
    <property type="entry name" value="CENTROSOMAL PROTEIN OF 170 KDA"/>
    <property type="match status" value="1"/>
</dbReference>
<comment type="caution">
    <text evidence="3">The sequence shown here is derived from an EMBL/GenBank/DDBJ whole genome shotgun (WGS) entry which is preliminary data.</text>
</comment>
<feature type="transmembrane region" description="Helical" evidence="2">
    <location>
        <begin position="214"/>
        <end position="232"/>
    </location>
</feature>
<dbReference type="InterPro" id="IPR051176">
    <property type="entry name" value="Cent_Immune-Sig_Mod"/>
</dbReference>
<gene>
    <name evidence="3" type="ORF">SPARVUS_LOCUS16403185</name>
</gene>
<sequence>MDILIFQMSLVVSTDDCEMWKEEYEKLKAEWSELHSKHCELENDMNVLQSKLKWVTNQEVQLQQLQNRILSLEQDRSELQACNEQLQEDCEIQKEQLSSLQARLQNAEEQKLLKQIQINSLQKGLAGLEQKSSSYITSNTGIVHFRETPDGALQNDCLHSIMEKLTSKEEECTGLKAEVDLITEEYKSCQRKLQQCREELKGNHRRKPKRRCSCWMPVLVIICAAVTAYLFSSEIEHFLQ</sequence>
<keyword evidence="4" id="KW-1185">Reference proteome</keyword>
<organism evidence="3 4">
    <name type="scientific">Staurois parvus</name>
    <dbReference type="NCBI Taxonomy" id="386267"/>
    <lineage>
        <taxon>Eukaryota</taxon>
        <taxon>Metazoa</taxon>
        <taxon>Chordata</taxon>
        <taxon>Craniata</taxon>
        <taxon>Vertebrata</taxon>
        <taxon>Euteleostomi</taxon>
        <taxon>Amphibia</taxon>
        <taxon>Batrachia</taxon>
        <taxon>Anura</taxon>
        <taxon>Neobatrachia</taxon>
        <taxon>Ranoidea</taxon>
        <taxon>Ranidae</taxon>
        <taxon>Staurois</taxon>
    </lineage>
</organism>
<feature type="coiled-coil region" evidence="1">
    <location>
        <begin position="165"/>
        <end position="199"/>
    </location>
</feature>
<proteinExistence type="predicted"/>
<evidence type="ECO:0000256" key="2">
    <source>
        <dbReference type="SAM" id="Phobius"/>
    </source>
</evidence>
<evidence type="ECO:0000313" key="3">
    <source>
        <dbReference type="EMBL" id="CAI9623062.1"/>
    </source>
</evidence>
<accession>A0ABN9HRK4</accession>